<organism evidence="7 8">
    <name type="scientific">Coemansia guatemalensis</name>
    <dbReference type="NCBI Taxonomy" id="2761395"/>
    <lineage>
        <taxon>Eukaryota</taxon>
        <taxon>Fungi</taxon>
        <taxon>Fungi incertae sedis</taxon>
        <taxon>Zoopagomycota</taxon>
        <taxon>Kickxellomycotina</taxon>
        <taxon>Kickxellomycetes</taxon>
        <taxon>Kickxellales</taxon>
        <taxon>Kickxellaceae</taxon>
        <taxon>Coemansia</taxon>
    </lineage>
</organism>
<evidence type="ECO:0000256" key="3">
    <source>
        <dbReference type="ARBA" id="ARBA00022989"/>
    </source>
</evidence>
<feature type="transmembrane region" description="Helical" evidence="6">
    <location>
        <begin position="319"/>
        <end position="339"/>
    </location>
</feature>
<feature type="region of interest" description="Disordered" evidence="5">
    <location>
        <begin position="414"/>
        <end position="490"/>
    </location>
</feature>
<feature type="transmembrane region" description="Helical" evidence="6">
    <location>
        <begin position="106"/>
        <end position="126"/>
    </location>
</feature>
<evidence type="ECO:0000256" key="6">
    <source>
        <dbReference type="SAM" id="Phobius"/>
    </source>
</evidence>
<dbReference type="OrthoDB" id="5552049at2759"/>
<evidence type="ECO:0000313" key="7">
    <source>
        <dbReference type="EMBL" id="KAJ2807509.1"/>
    </source>
</evidence>
<comment type="subcellular location">
    <subcellularLocation>
        <location evidence="1">Membrane</location>
        <topology evidence="1">Multi-pass membrane protein</topology>
    </subcellularLocation>
</comment>
<feature type="compositionally biased region" description="Basic and acidic residues" evidence="5">
    <location>
        <begin position="424"/>
        <end position="436"/>
    </location>
</feature>
<reference evidence="7" key="1">
    <citation type="submission" date="2022-07" db="EMBL/GenBank/DDBJ databases">
        <title>Phylogenomic reconstructions and comparative analyses of Kickxellomycotina fungi.</title>
        <authorList>
            <person name="Reynolds N.K."/>
            <person name="Stajich J.E."/>
            <person name="Barry K."/>
            <person name="Grigoriev I.V."/>
            <person name="Crous P."/>
            <person name="Smith M.E."/>
        </authorList>
    </citation>
    <scope>NUCLEOTIDE SEQUENCE</scope>
    <source>
        <strain evidence="7">NRRL 1565</strain>
    </source>
</reference>
<dbReference type="PANTHER" id="PTHR23112:SF0">
    <property type="entry name" value="TRANSMEMBRANE PROTEIN 116"/>
    <property type="match status" value="1"/>
</dbReference>
<name>A0A9W8HZY0_9FUNG</name>
<feature type="transmembrane region" description="Helical" evidence="6">
    <location>
        <begin position="32"/>
        <end position="53"/>
    </location>
</feature>
<dbReference type="AlphaFoldDB" id="A0A9W8HZY0"/>
<feature type="transmembrane region" description="Helical" evidence="6">
    <location>
        <begin position="146"/>
        <end position="170"/>
    </location>
</feature>
<sequence length="637" mass="70744">MAYGDSVLAPLVGLRDQALPEQSNPLFSRSEFTGLFVLNGISIVCSLFVAVFIHMYHSDLAVLAATRPQQHWQQRELKRTQRQRSILRPIGTQAKMYLSLPAPLRLLFIASIVDVLYSVFRIYYLGVSTPGFNGNHQANCKASMTGVSFFNLLSVFVRALLSVHLQLVVLNNVGRALHYERHFLVAAVVISAVLSVLPVFTGNYVWLTFDPTMGSAHCGYFPLQRTTDGMSDVPGEGIWTEGMAQAAMRKGLAIMWATNFAWLTMTVTYGAVVIVSVMIRLFHRRRIIKKIDRSQNMIIESAQQRREFLHMATRVVRRILQFPLMVFVCHILEVVYGMVTLSRALQLIRSDSLSTGGPATAEANKSLTRLYLASHVMLGMEGIITLFFLPLEPPIRLMLRSMYLRQKSELHRLGTVTRSGPRRKPSERWPTARDRAGAGAQIHHSPSVESTTLSSFTRSSGQQLSIPTGKAVAESPDTLQSQLVPSSPPVPINTVPTVSNSRRNSALAAQAALSVVVDHFVTHVRRADDPCDNARSSSAPLRRITQKWLRRPQREAVNTPAPVHRSRTLDELPWDIVSVPRRRSLTGSVVMQPVAHSNAANAALALRNDGLSAVQWYVPHAPPDPDNEIEYGSSAKQ</sequence>
<dbReference type="PANTHER" id="PTHR23112">
    <property type="entry name" value="G PROTEIN-COUPLED RECEPTOR 157-RELATED"/>
    <property type="match status" value="1"/>
</dbReference>
<evidence type="ECO:0000313" key="8">
    <source>
        <dbReference type="Proteomes" id="UP001140094"/>
    </source>
</evidence>
<keyword evidence="4 6" id="KW-0472">Membrane</keyword>
<keyword evidence="3 6" id="KW-1133">Transmembrane helix</keyword>
<feature type="transmembrane region" description="Helical" evidence="6">
    <location>
        <begin position="260"/>
        <end position="282"/>
    </location>
</feature>
<proteinExistence type="predicted"/>
<accession>A0A9W8HZY0</accession>
<evidence type="ECO:0000256" key="2">
    <source>
        <dbReference type="ARBA" id="ARBA00022692"/>
    </source>
</evidence>
<evidence type="ECO:0000256" key="4">
    <source>
        <dbReference type="ARBA" id="ARBA00023136"/>
    </source>
</evidence>
<protein>
    <recommendedName>
        <fullName evidence="9">G protein-coupled receptor</fullName>
    </recommendedName>
</protein>
<dbReference type="Proteomes" id="UP001140094">
    <property type="component" value="Unassembled WGS sequence"/>
</dbReference>
<feature type="compositionally biased region" description="Polar residues" evidence="5">
    <location>
        <begin position="447"/>
        <end position="466"/>
    </location>
</feature>
<comment type="caution">
    <text evidence="7">The sequence shown here is derived from an EMBL/GenBank/DDBJ whole genome shotgun (WGS) entry which is preliminary data.</text>
</comment>
<evidence type="ECO:0000256" key="1">
    <source>
        <dbReference type="ARBA" id="ARBA00004141"/>
    </source>
</evidence>
<dbReference type="GO" id="GO:0007189">
    <property type="term" value="P:adenylate cyclase-activating G protein-coupled receptor signaling pathway"/>
    <property type="evidence" value="ECO:0007669"/>
    <property type="project" value="TreeGrafter"/>
</dbReference>
<dbReference type="GO" id="GO:0005886">
    <property type="term" value="C:plasma membrane"/>
    <property type="evidence" value="ECO:0007669"/>
    <property type="project" value="TreeGrafter"/>
</dbReference>
<evidence type="ECO:0008006" key="9">
    <source>
        <dbReference type="Google" id="ProtNLM"/>
    </source>
</evidence>
<keyword evidence="8" id="KW-1185">Reference proteome</keyword>
<keyword evidence="2 6" id="KW-0812">Transmembrane</keyword>
<gene>
    <name evidence="7" type="ORF">H4R20_001251</name>
</gene>
<feature type="transmembrane region" description="Helical" evidence="6">
    <location>
        <begin position="182"/>
        <end position="206"/>
    </location>
</feature>
<dbReference type="EMBL" id="JANBUO010000103">
    <property type="protein sequence ID" value="KAJ2807509.1"/>
    <property type="molecule type" value="Genomic_DNA"/>
</dbReference>
<dbReference type="GO" id="GO:0004930">
    <property type="term" value="F:G protein-coupled receptor activity"/>
    <property type="evidence" value="ECO:0007669"/>
    <property type="project" value="TreeGrafter"/>
</dbReference>
<evidence type="ECO:0000256" key="5">
    <source>
        <dbReference type="SAM" id="MobiDB-lite"/>
    </source>
</evidence>